<dbReference type="InterPro" id="IPR043764">
    <property type="entry name" value="DUF5710"/>
</dbReference>
<feature type="region of interest" description="Disordered" evidence="1">
    <location>
        <begin position="1474"/>
        <end position="1499"/>
    </location>
</feature>
<evidence type="ECO:0000256" key="1">
    <source>
        <dbReference type="SAM" id="MobiDB-lite"/>
    </source>
</evidence>
<feature type="domain" description="Large polyvalent protein-associated" evidence="2">
    <location>
        <begin position="988"/>
        <end position="1076"/>
    </location>
</feature>
<dbReference type="InterPro" id="IPR040677">
    <property type="entry name" value="LPD7"/>
</dbReference>
<dbReference type="PANTHER" id="PTHR48125">
    <property type="entry name" value="LP07818P1"/>
    <property type="match status" value="1"/>
</dbReference>
<evidence type="ECO:0000259" key="2">
    <source>
        <dbReference type="Pfam" id="PF18821"/>
    </source>
</evidence>
<organism evidence="4">
    <name type="scientific">Citrobacter freundii</name>
    <dbReference type="NCBI Taxonomy" id="546"/>
    <lineage>
        <taxon>Bacteria</taxon>
        <taxon>Pseudomonadati</taxon>
        <taxon>Pseudomonadota</taxon>
        <taxon>Gammaproteobacteria</taxon>
        <taxon>Enterobacterales</taxon>
        <taxon>Enterobacteriaceae</taxon>
        <taxon>Citrobacter</taxon>
        <taxon>Citrobacter freundii complex</taxon>
    </lineage>
</organism>
<dbReference type="Pfam" id="PF18974">
    <property type="entry name" value="DUF5710"/>
    <property type="match status" value="1"/>
</dbReference>
<dbReference type="PANTHER" id="PTHR48125:SF12">
    <property type="entry name" value="AT HOOK TRANSCRIPTION FACTOR FAMILY-RELATED"/>
    <property type="match status" value="1"/>
</dbReference>
<feature type="compositionally biased region" description="Low complexity" evidence="1">
    <location>
        <begin position="1099"/>
        <end position="1123"/>
    </location>
</feature>
<keyword evidence="4" id="KW-0614">Plasmid</keyword>
<feature type="compositionally biased region" description="Low complexity" evidence="1">
    <location>
        <begin position="442"/>
        <end position="455"/>
    </location>
</feature>
<dbReference type="RefSeq" id="WP_099530106.1">
    <property type="nucleotide sequence ID" value="NZ_CM008470.1"/>
</dbReference>
<feature type="region of interest" description="Disordered" evidence="1">
    <location>
        <begin position="442"/>
        <end position="463"/>
    </location>
</feature>
<feature type="compositionally biased region" description="Polar residues" evidence="1">
    <location>
        <begin position="1078"/>
        <end position="1098"/>
    </location>
</feature>
<protein>
    <submittedName>
        <fullName evidence="4">Conjugative transfer DNA primase</fullName>
    </submittedName>
</protein>
<name>A0A0K2CRX4_CITFR</name>
<feature type="compositionally biased region" description="Basic and acidic residues" evidence="1">
    <location>
        <begin position="888"/>
        <end position="901"/>
    </location>
</feature>
<accession>A0A0K2CRX4</accession>
<feature type="compositionally biased region" description="Basic and acidic residues" evidence="1">
    <location>
        <begin position="864"/>
        <end position="873"/>
    </location>
</feature>
<feature type="region of interest" description="Disordered" evidence="1">
    <location>
        <begin position="1075"/>
        <end position="1180"/>
    </location>
</feature>
<feature type="domain" description="DUF5710" evidence="3">
    <location>
        <begin position="6"/>
        <end position="58"/>
    </location>
</feature>
<dbReference type="Pfam" id="PF18821">
    <property type="entry name" value="LPD7"/>
    <property type="match status" value="1"/>
</dbReference>
<proteinExistence type="predicted"/>
<gene>
    <name evidence="4" type="ORF">p112298KPC_109</name>
</gene>
<sequence>MQKSHRIWLAVPHEEKDDAINAHPRLDNGQKALEWDNEHRLWYARPGADLNKFERWMPRPHELSMNAEDPVTEFAQKLEEAGLMVKGLPVMDGSLQRVPTKQDRKGSKSGAYKAYLDGRPAGWYRDYRSADAKPTQWVFSGGGEMDPLARLHLRAHAQQTREDNARALELQYNRQAEYAARYVDRYPQATTNTYLTRKGVEAAPGIRINEKQELVIPFSNAHGDIRSYQRIPLTGGKDARILKDSEKTGNWFALGTPQNGKPLLFAEGYATAASIHEASGLPVLMTIDAGNMIAVGQNARAVWPDSQFIFCADNDHQLKNPQTGEPENKGILSATKAAELTNGEVIAPAFTPTELEQNLTDFNDLILSRGKDLARHLINVQLHAMGIETPFNTNSQTRNAFVEGGLVFTPVQETAMDNHESPDIAHISDNDIAREHTVSELAEATAAEKPATEAPVQPPENQASHKAGRETITLFHGSPAAFSAIDSEKIGLGQNLVGRGFYTDTSVLGVHYVMEEINHKDYHVYELEIPSESVVLDRWDNSTLTEELRARIREAGNSGHQQLNENESISRSELGNKLADSKAIDDTFLNFASSPQGMSILKEAGIDALKDNSYVAIINTDLIDNIRLRSAGGNIKAEMTQYIDKALSNVAQDASRLSNILQKEQNLSIHYEAIRSELINLTVAQNRPEEAERLTALLTHTFVKTIDSPPDRKTNITPLNRLYAEAIRSLDLNHDDSAAQLGRIIDSAVVNINPDQKFVAEPNKPEPAIPANEQNPAPTEPEQPQPADVRDEPSPMPPIESDVLIPDTQSNPDGTLVTSPDDIGQSSQSVAEAGSYAPLPDLDDYADIRAQMDDPQFGEWMHSQSDDLPHKPAQEQFTAQELQETDEQAVKPEAALHDKNAEPTAPVSSELPIPPQSPGAPLTGKKQEQAQTANADADMPELNPNPTKTAENEVNEADGLVYGPRRPEPLQREDLDKIIKALSTEEQRDNTVLYRLDGEDAFRDLGNRLEMCNGASQDKRRVLAALAVASRFYGGVVELTGSMEFKEQAMRLIIENDLDIRMKLPAQRAQLEALRQQMGTTSDSITTHIPTPDLNRQTPSPDAAPPQSSATAAPEAASSNAPDTPTPPASPNPVSQAQEPGAPQPAFSSSTEAITEAVASKAADSIRVPEMPAEPAPSALKPGQSITAVLKNFGEATYENKEKKGGSFFIELQNRGGSHTYWGQDLRKLIENHKTGDVVTLTLNSRDSWHVPGEENERVKNNWSLTSASTGLAVAHDRPEQGQPLQVFPVDTFGRLTQQIRQAWPEYTTDLKLPPRLEERQFYLGEDRHPVKSPVAAASILPPSTDAPDRLIPVMASMDTQSNQLDLLLVQSAGEHLQGMVRLDGTLYPALATPTTDNSQLVINAITDDGPRFAGYGQAVNFEPDGTTRAAPQLMKFHLKGREEDTPLPARLYTPEKQADTLFQRLGFEQTWKQWDDARKPEGRQEKALHQEHSHSPGR</sequence>
<dbReference type="EMBL" id="KP987215">
    <property type="protein sequence ID" value="ALA08788.1"/>
    <property type="molecule type" value="Genomic_DNA"/>
</dbReference>
<geneLocation type="plasmid" evidence="4">
    <name>p112298-KPC</name>
</geneLocation>
<reference evidence="4" key="1">
    <citation type="journal article" date="2015" name="J. Antimicrob. Chemother.">
        <title>Coexistence of a novel KPC-2-encoding MDR plasmid and an NDM-1-encoding pNDM-HN380-like plasmid in a clinical isolate of Citrobacter freundii.</title>
        <authorList>
            <person name="Feng J."/>
            <person name="Qiu Y."/>
            <person name="Yin Z."/>
            <person name="Chen W."/>
            <person name="Yang H."/>
            <person name="Yang W."/>
            <person name="Wang J."/>
            <person name="Gao Y."/>
            <person name="Zhou D."/>
        </authorList>
    </citation>
    <scope>NUCLEOTIDE SEQUENCE</scope>
    <source>
        <strain evidence="4">112298</strain>
        <plasmid evidence="4">p112298-KPC</plasmid>
    </source>
</reference>
<feature type="compositionally biased region" description="Polar residues" evidence="1">
    <location>
        <begin position="807"/>
        <end position="830"/>
    </location>
</feature>
<evidence type="ECO:0000313" key="4">
    <source>
        <dbReference type="EMBL" id="ALA08788.1"/>
    </source>
</evidence>
<evidence type="ECO:0000259" key="3">
    <source>
        <dbReference type="Pfam" id="PF18974"/>
    </source>
</evidence>
<feature type="region of interest" description="Disordered" evidence="1">
    <location>
        <begin position="758"/>
        <end position="969"/>
    </location>
</feature>